<protein>
    <recommendedName>
        <fullName evidence="3">F-box domain-containing protein</fullName>
    </recommendedName>
</protein>
<dbReference type="Gene3D" id="3.80.10.10">
    <property type="entry name" value="Ribonuclease Inhibitor"/>
    <property type="match status" value="1"/>
</dbReference>
<organism evidence="1 2">
    <name type="scientific">Tricholomella constricta</name>
    <dbReference type="NCBI Taxonomy" id="117010"/>
    <lineage>
        <taxon>Eukaryota</taxon>
        <taxon>Fungi</taxon>
        <taxon>Dikarya</taxon>
        <taxon>Basidiomycota</taxon>
        <taxon>Agaricomycotina</taxon>
        <taxon>Agaricomycetes</taxon>
        <taxon>Agaricomycetidae</taxon>
        <taxon>Agaricales</taxon>
        <taxon>Tricholomatineae</taxon>
        <taxon>Lyophyllaceae</taxon>
        <taxon>Tricholomella</taxon>
    </lineage>
</organism>
<dbReference type="OrthoDB" id="3172239at2759"/>
<dbReference type="Proteomes" id="UP000565441">
    <property type="component" value="Unassembled WGS sequence"/>
</dbReference>
<comment type="caution">
    <text evidence="1">The sequence shown here is derived from an EMBL/GenBank/DDBJ whole genome shotgun (WGS) entry which is preliminary data.</text>
</comment>
<evidence type="ECO:0000313" key="1">
    <source>
        <dbReference type="EMBL" id="KAF5387894.1"/>
    </source>
</evidence>
<dbReference type="EMBL" id="JAACJP010000001">
    <property type="protein sequence ID" value="KAF5387894.1"/>
    <property type="molecule type" value="Genomic_DNA"/>
</dbReference>
<keyword evidence="2" id="KW-1185">Reference proteome</keyword>
<name>A0A8H5MBL0_9AGAR</name>
<accession>A0A8H5MBL0</accession>
<gene>
    <name evidence="1" type="ORF">D9615_000102</name>
</gene>
<evidence type="ECO:0008006" key="3">
    <source>
        <dbReference type="Google" id="ProtNLM"/>
    </source>
</evidence>
<reference evidence="1 2" key="1">
    <citation type="journal article" date="2020" name="ISME J.">
        <title>Uncovering the hidden diversity of litter-decomposition mechanisms in mushroom-forming fungi.</title>
        <authorList>
            <person name="Floudas D."/>
            <person name="Bentzer J."/>
            <person name="Ahren D."/>
            <person name="Johansson T."/>
            <person name="Persson P."/>
            <person name="Tunlid A."/>
        </authorList>
    </citation>
    <scope>NUCLEOTIDE SEQUENCE [LARGE SCALE GENOMIC DNA]</scope>
    <source>
        <strain evidence="1 2">CBS 661.87</strain>
    </source>
</reference>
<dbReference type="InterPro" id="IPR032675">
    <property type="entry name" value="LRR_dom_sf"/>
</dbReference>
<evidence type="ECO:0000313" key="2">
    <source>
        <dbReference type="Proteomes" id="UP000565441"/>
    </source>
</evidence>
<dbReference type="AlphaFoldDB" id="A0A8H5MBL0"/>
<sequence length="451" mass="51448">MSIMGLIKSPLDTLVWIRMTHVCHAWREILIGDPNLWTQISASRSSWVLEMLSRSRDMPLSVKVDFFDLHPEGEEAAMHALQQLPRIRELTLDIPNMGAVSEELIKPAPILESFAVQVYRRFTSPSLPEPLFAMIAPQLRRLSLENCQIPLNAPSFDKLTHLRLADSQLTLKISDFFTILRRLGNLVDLSLLNLRLSEHFTEADFDQMAPVEFPRLVKLVITEFPVAFLWNLRLPANPDVLLVFSYRHVLAVEQLEVAILSVLRCFTDLGVCTQALMIENTPSFCRVGHHPCDVPHEYPRFTVRLNHTLFSMIPRISRAFLAHPPIKDHLLVLKISGQRAAVVKQDMLPLKELRTLILDHFAAQEWLASMNRFRGPDVYPRLESIIFTDPVFSGDLGARALEHLVKYITSRIQSQCSSIKTLKLSAQELLEFTAATRLRGLVPEILFFTPE</sequence>
<proteinExistence type="predicted"/>
<dbReference type="SUPFAM" id="SSF52047">
    <property type="entry name" value="RNI-like"/>
    <property type="match status" value="1"/>
</dbReference>